<evidence type="ECO:0000313" key="7">
    <source>
        <dbReference type="Proteomes" id="UP000245539"/>
    </source>
</evidence>
<dbReference type="GO" id="GO:0009236">
    <property type="term" value="P:cobalamin biosynthetic process"/>
    <property type="evidence" value="ECO:0007669"/>
    <property type="project" value="UniProtKB-UniPathway"/>
</dbReference>
<reference evidence="6 7" key="1">
    <citation type="submission" date="2018-05" db="EMBL/GenBank/DDBJ databases">
        <title>Leucothrix arctica sp. nov., isolated from Arctic seawater.</title>
        <authorList>
            <person name="Choi A."/>
            <person name="Baek K."/>
        </authorList>
    </citation>
    <scope>NUCLEOTIDE SEQUENCE [LARGE SCALE GENOMIC DNA]</scope>
    <source>
        <strain evidence="6 7">JCM 18388</strain>
    </source>
</reference>
<dbReference type="EMBL" id="QGKM01000008">
    <property type="protein sequence ID" value="PWQ99753.1"/>
    <property type="molecule type" value="Genomic_DNA"/>
</dbReference>
<dbReference type="Proteomes" id="UP000245539">
    <property type="component" value="Unassembled WGS sequence"/>
</dbReference>
<evidence type="ECO:0000256" key="4">
    <source>
        <dbReference type="ARBA" id="ARBA00023235"/>
    </source>
</evidence>
<proteinExistence type="inferred from homology"/>
<dbReference type="RefSeq" id="WP_109836487.1">
    <property type="nucleotide sequence ID" value="NZ_QGKM01000008.1"/>
</dbReference>
<dbReference type="PANTHER" id="PTHR43588:SF1">
    <property type="entry name" value="COBALT-PRECORRIN-8 METHYLMUTASE"/>
    <property type="match status" value="1"/>
</dbReference>
<dbReference type="Gene3D" id="3.40.50.10230">
    <property type="entry name" value="Cobalamin biosynthesis CobH/CbiC, precorrin-8X methylmutase"/>
    <property type="match status" value="1"/>
</dbReference>
<dbReference type="InterPro" id="IPR036588">
    <property type="entry name" value="CobH/CbiC_sf"/>
</dbReference>
<dbReference type="PANTHER" id="PTHR43588">
    <property type="entry name" value="COBALT-PRECORRIN-8 METHYLMUTASE"/>
    <property type="match status" value="1"/>
</dbReference>
<sequence>MIKYERDPKLIQQSSIASIREIHDLSDPHIPEQQLLIRMVLAYGDDLVIPNARISDNAIEAGLLALKKNANIVCDSGMVTEGIKQQYLKKEPICLIDRPNVISQAKSKKLTRAMVSVENWKRFTEGSIVLIGNEATALLRLMELIEQEEINKPALIIGMPRGYTGATDAKQYLWKNSAQLGVPCITMDGTMGGSTLAAAAMNGLIYLHQGILI</sequence>
<evidence type="ECO:0000259" key="5">
    <source>
        <dbReference type="Pfam" id="PF02570"/>
    </source>
</evidence>
<dbReference type="OrthoDB" id="9780708at2"/>
<accession>A0A317CQF2</accession>
<comment type="caution">
    <text evidence="6">The sequence shown here is derived from an EMBL/GenBank/DDBJ whole genome shotgun (WGS) entry which is preliminary data.</text>
</comment>
<dbReference type="AlphaFoldDB" id="A0A317CQF2"/>
<dbReference type="GO" id="GO:0016993">
    <property type="term" value="F:precorrin-8X methylmutase activity"/>
    <property type="evidence" value="ECO:0007669"/>
    <property type="project" value="InterPro"/>
</dbReference>
<dbReference type="InterPro" id="IPR003722">
    <property type="entry name" value="Cbl_synth_CobH/CbiC"/>
</dbReference>
<dbReference type="UniPathway" id="UPA00148"/>
<comment type="pathway">
    <text evidence="1">Cofactor biosynthesis; adenosylcobalamin biosynthesis.</text>
</comment>
<comment type="similarity">
    <text evidence="2">Belongs to the CobH/CbiC family.</text>
</comment>
<organism evidence="6 7">
    <name type="scientific">Leucothrix pacifica</name>
    <dbReference type="NCBI Taxonomy" id="1247513"/>
    <lineage>
        <taxon>Bacteria</taxon>
        <taxon>Pseudomonadati</taxon>
        <taxon>Pseudomonadota</taxon>
        <taxon>Gammaproteobacteria</taxon>
        <taxon>Thiotrichales</taxon>
        <taxon>Thiotrichaceae</taxon>
        <taxon>Leucothrix</taxon>
    </lineage>
</organism>
<keyword evidence="3" id="KW-0169">Cobalamin biosynthesis</keyword>
<evidence type="ECO:0000256" key="1">
    <source>
        <dbReference type="ARBA" id="ARBA00004953"/>
    </source>
</evidence>
<evidence type="ECO:0000256" key="3">
    <source>
        <dbReference type="ARBA" id="ARBA00022573"/>
    </source>
</evidence>
<evidence type="ECO:0000256" key="2">
    <source>
        <dbReference type="ARBA" id="ARBA00009774"/>
    </source>
</evidence>
<gene>
    <name evidence="6" type="ORF">DKW60_04570</name>
</gene>
<dbReference type="SUPFAM" id="SSF63965">
    <property type="entry name" value="Precorrin-8X methylmutase CbiC/CobH"/>
    <property type="match status" value="1"/>
</dbReference>
<name>A0A317CQF2_9GAMM</name>
<protein>
    <submittedName>
        <fullName evidence="6">Precorrin-8X methylmutase</fullName>
    </submittedName>
</protein>
<evidence type="ECO:0000313" key="6">
    <source>
        <dbReference type="EMBL" id="PWQ99753.1"/>
    </source>
</evidence>
<dbReference type="Pfam" id="PF02570">
    <property type="entry name" value="CbiC"/>
    <property type="match status" value="1"/>
</dbReference>
<feature type="domain" description="Cobalamin biosynthesis precorrin-8X methylmutase CobH/CbiC" evidence="5">
    <location>
        <begin position="11"/>
        <end position="207"/>
    </location>
</feature>
<keyword evidence="4" id="KW-0413">Isomerase</keyword>
<keyword evidence="7" id="KW-1185">Reference proteome</keyword>